<dbReference type="InterPro" id="IPR007219">
    <property type="entry name" value="XnlR_reg_dom"/>
</dbReference>
<dbReference type="AlphaFoldDB" id="R0I8C9"/>
<dbReference type="PANTHER" id="PTHR47782">
    <property type="entry name" value="ZN(II)2CYS6 TRANSCRIPTION FACTOR (EUROFUNG)-RELATED"/>
    <property type="match status" value="1"/>
</dbReference>
<dbReference type="HOGENOM" id="CLU_032324_0_0_1"/>
<keyword evidence="6" id="KW-0804">Transcription</keyword>
<dbReference type="CDD" id="cd12148">
    <property type="entry name" value="fungal_TF_MHR"/>
    <property type="match status" value="1"/>
</dbReference>
<reference evidence="10 11" key="2">
    <citation type="journal article" date="2013" name="PLoS Genet.">
        <title>Comparative genome structure, secondary metabolite, and effector coding capacity across Cochliobolus pathogens.</title>
        <authorList>
            <person name="Condon B.J."/>
            <person name="Leng Y."/>
            <person name="Wu D."/>
            <person name="Bushley K.E."/>
            <person name="Ohm R.A."/>
            <person name="Otillar R."/>
            <person name="Martin J."/>
            <person name="Schackwitz W."/>
            <person name="Grimwood J."/>
            <person name="MohdZainudin N."/>
            <person name="Xue C."/>
            <person name="Wang R."/>
            <person name="Manning V.A."/>
            <person name="Dhillon B."/>
            <person name="Tu Z.J."/>
            <person name="Steffenson B.J."/>
            <person name="Salamov A."/>
            <person name="Sun H."/>
            <person name="Lowry S."/>
            <person name="LaButti K."/>
            <person name="Han J."/>
            <person name="Copeland A."/>
            <person name="Lindquist E."/>
            <person name="Barry K."/>
            <person name="Schmutz J."/>
            <person name="Baker S.E."/>
            <person name="Ciuffetti L.M."/>
            <person name="Grigoriev I.V."/>
            <person name="Zhong S."/>
            <person name="Turgeon B.G."/>
        </authorList>
    </citation>
    <scope>NUCLEOTIDE SEQUENCE [LARGE SCALE GENOMIC DNA]</scope>
    <source>
        <strain evidence="11">28A</strain>
    </source>
</reference>
<dbReference type="RefSeq" id="XP_008030018.1">
    <property type="nucleotide sequence ID" value="XM_008031827.1"/>
</dbReference>
<evidence type="ECO:0000256" key="6">
    <source>
        <dbReference type="ARBA" id="ARBA00023163"/>
    </source>
</evidence>
<dbReference type="eggNOG" id="ENOG502RZAE">
    <property type="taxonomic scope" value="Eukaryota"/>
</dbReference>
<keyword evidence="4" id="KW-0805">Transcription regulation</keyword>
<dbReference type="GO" id="GO:0008270">
    <property type="term" value="F:zinc ion binding"/>
    <property type="evidence" value="ECO:0007669"/>
    <property type="project" value="InterPro"/>
</dbReference>
<keyword evidence="5" id="KW-0238">DNA-binding</keyword>
<dbReference type="InterPro" id="IPR052202">
    <property type="entry name" value="Yeast_MetPath_Reg"/>
</dbReference>
<dbReference type="GO" id="GO:0005634">
    <property type="term" value="C:nucleus"/>
    <property type="evidence" value="ECO:0007669"/>
    <property type="project" value="UniProtKB-SubCell"/>
</dbReference>
<dbReference type="Pfam" id="PF04082">
    <property type="entry name" value="Fungal_trans"/>
    <property type="match status" value="1"/>
</dbReference>
<dbReference type="PANTHER" id="PTHR47782:SF14">
    <property type="entry name" value="ZN(II)2CYS6 TRANSCRIPTION FACTOR (EUROFUNG)"/>
    <property type="match status" value="1"/>
</dbReference>
<dbReference type="GO" id="GO:0045944">
    <property type="term" value="P:positive regulation of transcription by RNA polymerase II"/>
    <property type="evidence" value="ECO:0007669"/>
    <property type="project" value="TreeGrafter"/>
</dbReference>
<dbReference type="GeneID" id="19402623"/>
<reference evidence="10 11" key="1">
    <citation type="journal article" date="2012" name="PLoS Pathog.">
        <title>Diverse lifestyles and strategies of plant pathogenesis encoded in the genomes of eighteen Dothideomycetes fungi.</title>
        <authorList>
            <person name="Ohm R.A."/>
            <person name="Feau N."/>
            <person name="Henrissat B."/>
            <person name="Schoch C.L."/>
            <person name="Horwitz B.A."/>
            <person name="Barry K.W."/>
            <person name="Condon B.J."/>
            <person name="Copeland A.C."/>
            <person name="Dhillon B."/>
            <person name="Glaser F."/>
            <person name="Hesse C.N."/>
            <person name="Kosti I."/>
            <person name="LaButti K."/>
            <person name="Lindquist E.A."/>
            <person name="Lucas S."/>
            <person name="Salamov A.A."/>
            <person name="Bradshaw R.E."/>
            <person name="Ciuffetti L."/>
            <person name="Hamelin R.C."/>
            <person name="Kema G.H.J."/>
            <person name="Lawrence C."/>
            <person name="Scott J.A."/>
            <person name="Spatafora J.W."/>
            <person name="Turgeon B.G."/>
            <person name="de Wit P.J.G.M."/>
            <person name="Zhong S."/>
            <person name="Goodwin S.B."/>
            <person name="Grigoriev I.V."/>
        </authorList>
    </citation>
    <scope>NUCLEOTIDE SEQUENCE [LARGE SCALE GENOMIC DNA]</scope>
    <source>
        <strain evidence="11">28A</strain>
    </source>
</reference>
<dbReference type="GO" id="GO:0000981">
    <property type="term" value="F:DNA-binding transcription factor activity, RNA polymerase II-specific"/>
    <property type="evidence" value="ECO:0007669"/>
    <property type="project" value="TreeGrafter"/>
</dbReference>
<keyword evidence="2" id="KW-0479">Metal-binding</keyword>
<dbReference type="SMART" id="SM00906">
    <property type="entry name" value="Fungal_trans"/>
    <property type="match status" value="1"/>
</dbReference>
<evidence type="ECO:0000256" key="7">
    <source>
        <dbReference type="ARBA" id="ARBA00023242"/>
    </source>
</evidence>
<evidence type="ECO:0000313" key="11">
    <source>
        <dbReference type="Proteomes" id="UP000016935"/>
    </source>
</evidence>
<dbReference type="GO" id="GO:0043565">
    <property type="term" value="F:sequence-specific DNA binding"/>
    <property type="evidence" value="ECO:0007669"/>
    <property type="project" value="TreeGrafter"/>
</dbReference>
<dbReference type="EMBL" id="KB908855">
    <property type="protein sequence ID" value="EOA81785.1"/>
    <property type="molecule type" value="Genomic_DNA"/>
</dbReference>
<organism evidence="10 11">
    <name type="scientific">Exserohilum turcicum (strain 28A)</name>
    <name type="common">Northern leaf blight fungus</name>
    <name type="synonym">Setosphaeria turcica</name>
    <dbReference type="NCBI Taxonomy" id="671987"/>
    <lineage>
        <taxon>Eukaryota</taxon>
        <taxon>Fungi</taxon>
        <taxon>Dikarya</taxon>
        <taxon>Ascomycota</taxon>
        <taxon>Pezizomycotina</taxon>
        <taxon>Dothideomycetes</taxon>
        <taxon>Pleosporomycetidae</taxon>
        <taxon>Pleosporales</taxon>
        <taxon>Pleosporineae</taxon>
        <taxon>Pleosporaceae</taxon>
        <taxon>Exserohilum</taxon>
    </lineage>
</organism>
<proteinExistence type="predicted"/>
<dbReference type="STRING" id="671987.R0I8C9"/>
<keyword evidence="11" id="KW-1185">Reference proteome</keyword>
<feature type="compositionally biased region" description="Polar residues" evidence="8">
    <location>
        <begin position="22"/>
        <end position="33"/>
    </location>
</feature>
<protein>
    <recommendedName>
        <fullName evidence="9">Xylanolytic transcriptional activator regulatory domain-containing protein</fullName>
    </recommendedName>
</protein>
<dbReference type="GO" id="GO:0006351">
    <property type="term" value="P:DNA-templated transcription"/>
    <property type="evidence" value="ECO:0007669"/>
    <property type="project" value="InterPro"/>
</dbReference>
<sequence>MSNPASISYIESLKARVRDLEAQSNDASDTSRNGLDAEHSSPHHQNGSLFEHDTPHGPSPGDGVTAVETRSGSNLQDAMHEASYLSLSAMAEPTDGQSLSNQGLSFRALFLATTSLGGTNPSLPIGTNTSLCGSMADFRNQVFSHGSGLDAVQIAAAFRTFLEMAPTCFPLMTPRELEEYYDSVNVSEHNGDAEHMMEESPEKIVIVSIGAALGLLLSPNYSFTEVLVSELATRAFRLMSRVFDQSGDLAVVQCLATLSIYSLYTTYGGSSWHLLGLAMTRCISSGMHTSRVSDVNLDGHVKRKTSRVFWTLYILDTHLSTALDRPFCLNDGDIMISPPSSPQNAELDDNEAALRHLVRHAQILRSIRKQTEDSLCHFVNLSHWRETAPAVLSSASLLKDQLYARGLIELLKCPRFATDPGRSMMDKHIEDEFAQYAARIEDQLTNQQLAPGALEGYLVFAIGIFAVSQAPNELRQTCVLQCLSSLTLLSARYTAFRGFRAILVALRSGLATREHLEKLVDDSTITVSPQLQWLVFGGLRADQSNVDQRAPWLG</sequence>
<evidence type="ECO:0000313" key="10">
    <source>
        <dbReference type="EMBL" id="EOA81785.1"/>
    </source>
</evidence>
<accession>R0I8C9</accession>
<dbReference type="Proteomes" id="UP000016935">
    <property type="component" value="Unassembled WGS sequence"/>
</dbReference>
<gene>
    <name evidence="10" type="ORF">SETTUDRAFT_23041</name>
</gene>
<name>R0I8C9_EXST2</name>
<evidence type="ECO:0000256" key="8">
    <source>
        <dbReference type="SAM" id="MobiDB-lite"/>
    </source>
</evidence>
<evidence type="ECO:0000256" key="4">
    <source>
        <dbReference type="ARBA" id="ARBA00023015"/>
    </source>
</evidence>
<comment type="subcellular location">
    <subcellularLocation>
        <location evidence="1">Nucleus</location>
    </subcellularLocation>
</comment>
<feature type="domain" description="Xylanolytic transcriptional activator regulatory" evidence="9">
    <location>
        <begin position="271"/>
        <end position="345"/>
    </location>
</feature>
<evidence type="ECO:0000256" key="2">
    <source>
        <dbReference type="ARBA" id="ARBA00022723"/>
    </source>
</evidence>
<evidence type="ECO:0000256" key="3">
    <source>
        <dbReference type="ARBA" id="ARBA00022833"/>
    </source>
</evidence>
<keyword evidence="3" id="KW-0862">Zinc</keyword>
<evidence type="ECO:0000256" key="1">
    <source>
        <dbReference type="ARBA" id="ARBA00004123"/>
    </source>
</evidence>
<evidence type="ECO:0000256" key="5">
    <source>
        <dbReference type="ARBA" id="ARBA00023125"/>
    </source>
</evidence>
<keyword evidence="7" id="KW-0539">Nucleus</keyword>
<feature type="region of interest" description="Disordered" evidence="8">
    <location>
        <begin position="20"/>
        <end position="73"/>
    </location>
</feature>
<evidence type="ECO:0000259" key="9">
    <source>
        <dbReference type="SMART" id="SM00906"/>
    </source>
</evidence>
<dbReference type="OrthoDB" id="1621678at2759"/>